<organism evidence="2 3">
    <name type="scientific">Halorubrum distributum JCM 9100</name>
    <dbReference type="NCBI Taxonomy" id="1227467"/>
    <lineage>
        <taxon>Archaea</taxon>
        <taxon>Methanobacteriati</taxon>
        <taxon>Methanobacteriota</taxon>
        <taxon>Stenosarchaea group</taxon>
        <taxon>Halobacteria</taxon>
        <taxon>Halobacteriales</taxon>
        <taxon>Haloferacaceae</taxon>
        <taxon>Halorubrum</taxon>
        <taxon>Halorubrum distributum group</taxon>
    </lineage>
</organism>
<proteinExistence type="predicted"/>
<sequence length="100" mass="11394">MDEYLSENPHPDIIKIDVEGAEGEVLRGLEENLHENIKIYVEIHTGRMEEFGDEPWDLVQLLDKSGFDIHVADHRQNTEKFVPVSHQGSLPSGNYLLKAV</sequence>
<name>M0ECY3_9EURY</name>
<keyword evidence="3" id="KW-1185">Reference proteome</keyword>
<evidence type="ECO:0000313" key="3">
    <source>
        <dbReference type="Proteomes" id="UP000011526"/>
    </source>
</evidence>
<comment type="caution">
    <text evidence="2">The sequence shown here is derived from an EMBL/GenBank/DDBJ whole genome shotgun (WGS) entry which is preliminary data.</text>
</comment>
<dbReference type="SUPFAM" id="SSF53335">
    <property type="entry name" value="S-adenosyl-L-methionine-dependent methyltransferases"/>
    <property type="match status" value="1"/>
</dbReference>
<dbReference type="EMBL" id="AOJM01000075">
    <property type="protein sequence ID" value="ELZ45610.1"/>
    <property type="molecule type" value="Genomic_DNA"/>
</dbReference>
<dbReference type="InterPro" id="IPR029063">
    <property type="entry name" value="SAM-dependent_MTases_sf"/>
</dbReference>
<dbReference type="Proteomes" id="UP000011526">
    <property type="component" value="Unassembled WGS sequence"/>
</dbReference>
<evidence type="ECO:0000259" key="1">
    <source>
        <dbReference type="Pfam" id="PF05050"/>
    </source>
</evidence>
<dbReference type="NCBIfam" id="TIGR01444">
    <property type="entry name" value="fkbM_fam"/>
    <property type="match status" value="1"/>
</dbReference>
<dbReference type="InterPro" id="IPR006342">
    <property type="entry name" value="FkbM_mtfrase"/>
</dbReference>
<accession>M0ECY3</accession>
<dbReference type="AlphaFoldDB" id="M0ECY3"/>
<dbReference type="Gene3D" id="3.40.50.150">
    <property type="entry name" value="Vaccinia Virus protein VP39"/>
    <property type="match status" value="1"/>
</dbReference>
<protein>
    <recommendedName>
        <fullName evidence="1">Methyltransferase FkbM domain-containing protein</fullName>
    </recommendedName>
</protein>
<dbReference type="Pfam" id="PF05050">
    <property type="entry name" value="Methyltransf_21"/>
    <property type="match status" value="1"/>
</dbReference>
<gene>
    <name evidence="2" type="ORF">C465_13630</name>
</gene>
<reference evidence="2 3" key="1">
    <citation type="journal article" date="2014" name="PLoS Genet.">
        <title>Phylogenetically driven sequencing of extremely halophilic archaea reveals strategies for static and dynamic osmo-response.</title>
        <authorList>
            <person name="Becker E.A."/>
            <person name="Seitzer P.M."/>
            <person name="Tritt A."/>
            <person name="Larsen D."/>
            <person name="Krusor M."/>
            <person name="Yao A.I."/>
            <person name="Wu D."/>
            <person name="Madern D."/>
            <person name="Eisen J.A."/>
            <person name="Darling A.E."/>
            <person name="Facciotti M.T."/>
        </authorList>
    </citation>
    <scope>NUCLEOTIDE SEQUENCE [LARGE SCALE GENOMIC DNA]</scope>
    <source>
        <strain evidence="2 3">JCM 9100</strain>
    </source>
</reference>
<feature type="domain" description="Methyltransferase FkbM" evidence="1">
    <location>
        <begin position="3"/>
        <end position="68"/>
    </location>
</feature>
<evidence type="ECO:0000313" key="2">
    <source>
        <dbReference type="EMBL" id="ELZ45610.1"/>
    </source>
</evidence>